<feature type="domain" description="CobW C-terminal" evidence="7">
    <location>
        <begin position="268"/>
        <end position="362"/>
    </location>
</feature>
<dbReference type="Gene3D" id="3.40.50.300">
    <property type="entry name" value="P-loop containing nucleotide triphosphate hydrolases"/>
    <property type="match status" value="1"/>
</dbReference>
<comment type="function">
    <text evidence="5">Zinc chaperone that directly transfers zinc cofactor to target proteins, thereby activating them. Zinc is transferred from the CXCC motif in the GTPase domain to the zinc binding site in target proteins in a process requiring GTP hydrolysis.</text>
</comment>
<accession>A0A0P1ITK3</accession>
<dbReference type="RefSeq" id="WP_058315733.1">
    <property type="nucleotide sequence ID" value="NZ_CYTO01000009.1"/>
</dbReference>
<evidence type="ECO:0000256" key="6">
    <source>
        <dbReference type="ARBA" id="ARBA00049117"/>
    </source>
</evidence>
<organism evidence="8 9">
    <name type="scientific">Cognatishimia activa</name>
    <dbReference type="NCBI Taxonomy" id="1715691"/>
    <lineage>
        <taxon>Bacteria</taxon>
        <taxon>Pseudomonadati</taxon>
        <taxon>Pseudomonadota</taxon>
        <taxon>Alphaproteobacteria</taxon>
        <taxon>Rhodobacterales</taxon>
        <taxon>Paracoccaceae</taxon>
        <taxon>Cognatishimia</taxon>
    </lineage>
</organism>
<evidence type="ECO:0000259" key="7">
    <source>
        <dbReference type="SMART" id="SM00833"/>
    </source>
</evidence>
<comment type="similarity">
    <text evidence="4">Belongs to the SIMIBI class G3E GTPase family. ZNG1 subfamily.</text>
</comment>
<dbReference type="SMART" id="SM00833">
    <property type="entry name" value="CobW_C"/>
    <property type="match status" value="1"/>
</dbReference>
<dbReference type="OrthoDB" id="9808822at2"/>
<dbReference type="SUPFAM" id="SSF52540">
    <property type="entry name" value="P-loop containing nucleoside triphosphate hydrolases"/>
    <property type="match status" value="1"/>
</dbReference>
<dbReference type="SUPFAM" id="SSF90002">
    <property type="entry name" value="Hypothetical protein YjiA, C-terminal domain"/>
    <property type="match status" value="1"/>
</dbReference>
<evidence type="ECO:0000256" key="5">
    <source>
        <dbReference type="ARBA" id="ARBA00045658"/>
    </source>
</evidence>
<dbReference type="InterPro" id="IPR011629">
    <property type="entry name" value="CobW-like_C"/>
</dbReference>
<keyword evidence="9" id="KW-1185">Reference proteome</keyword>
<evidence type="ECO:0000313" key="8">
    <source>
        <dbReference type="EMBL" id="CUK26909.1"/>
    </source>
</evidence>
<dbReference type="GO" id="GO:0000166">
    <property type="term" value="F:nucleotide binding"/>
    <property type="evidence" value="ECO:0007669"/>
    <property type="project" value="UniProtKB-KW"/>
</dbReference>
<evidence type="ECO:0000256" key="3">
    <source>
        <dbReference type="ARBA" id="ARBA00023186"/>
    </source>
</evidence>
<dbReference type="Gene3D" id="3.30.1220.10">
    <property type="entry name" value="CobW-like, C-terminal domain"/>
    <property type="match status" value="1"/>
</dbReference>
<dbReference type="PANTHER" id="PTHR13748:SF62">
    <property type="entry name" value="COBW DOMAIN-CONTAINING PROTEIN"/>
    <property type="match status" value="1"/>
</dbReference>
<evidence type="ECO:0000256" key="4">
    <source>
        <dbReference type="ARBA" id="ARBA00034320"/>
    </source>
</evidence>
<keyword evidence="1" id="KW-0547">Nucleotide-binding</keyword>
<evidence type="ECO:0000313" key="9">
    <source>
        <dbReference type="Proteomes" id="UP000051184"/>
    </source>
</evidence>
<dbReference type="InterPro" id="IPR051316">
    <property type="entry name" value="Zinc-reg_GTPase_activator"/>
</dbReference>
<dbReference type="InterPro" id="IPR027417">
    <property type="entry name" value="P-loop_NTPase"/>
</dbReference>
<keyword evidence="3" id="KW-0143">Chaperone</keyword>
<sequence>MTDSKANDIRVPVTILTGFLGAGKTTLLNAILNDASNGRAAVIVNEFGEEGLDHDLIEESGDEITLMQSGCLCCSVRGDLSKTIMLLLSRRAYKQLEFERIVIETTGLADPGPILQTLLVDRHLAKTTKMDGVVTVADAVNGPATLDAQFEAVSQAATADLIVVSKTDLVSPSEVTAFEDRLSRLNPAAQIVHSVKGQGISDKIYGLSALTPDAKTSDVLAWTSDAKATASAPLGATQPAKADPLANLSGFASTKSTPVASSMHDDRIGSASIVLDDPIPDVVFDRWLDTLISLRGPDVLRIKGIVFLESVDLPFVFHGVQHVFDPPVQLKEWSKEDRRSRIVVIARDLSQPEIQASLEMLKMREKA</sequence>
<dbReference type="CDD" id="cd03112">
    <property type="entry name" value="CobW-like"/>
    <property type="match status" value="1"/>
</dbReference>
<evidence type="ECO:0000256" key="2">
    <source>
        <dbReference type="ARBA" id="ARBA00022801"/>
    </source>
</evidence>
<dbReference type="GO" id="GO:0016787">
    <property type="term" value="F:hydrolase activity"/>
    <property type="evidence" value="ECO:0007669"/>
    <property type="project" value="UniProtKB-KW"/>
</dbReference>
<dbReference type="Pfam" id="PF02492">
    <property type="entry name" value="cobW"/>
    <property type="match status" value="1"/>
</dbReference>
<dbReference type="PANTHER" id="PTHR13748">
    <property type="entry name" value="COBW-RELATED"/>
    <property type="match status" value="1"/>
</dbReference>
<reference evidence="9" key="1">
    <citation type="submission" date="2015-09" db="EMBL/GenBank/DDBJ databases">
        <authorList>
            <person name="Rodrigo-Torres Lidia"/>
            <person name="Arahal R.David."/>
        </authorList>
    </citation>
    <scope>NUCLEOTIDE SEQUENCE [LARGE SCALE GENOMIC DNA]</scope>
    <source>
        <strain evidence="9">CECT 5114</strain>
    </source>
</reference>
<dbReference type="InterPro" id="IPR036627">
    <property type="entry name" value="CobW-likC_sf"/>
</dbReference>
<gene>
    <name evidence="8" type="primary">yjiA_2</name>
    <name evidence="8" type="ORF">TA5114_02728</name>
</gene>
<dbReference type="STRING" id="1715691.TA5113_01559"/>
<dbReference type="EMBL" id="CYUE01000020">
    <property type="protein sequence ID" value="CUK26909.1"/>
    <property type="molecule type" value="Genomic_DNA"/>
</dbReference>
<dbReference type="Proteomes" id="UP000051184">
    <property type="component" value="Unassembled WGS sequence"/>
</dbReference>
<evidence type="ECO:0000256" key="1">
    <source>
        <dbReference type="ARBA" id="ARBA00022741"/>
    </source>
</evidence>
<dbReference type="Pfam" id="PF07683">
    <property type="entry name" value="CobW_C"/>
    <property type="match status" value="1"/>
</dbReference>
<dbReference type="AlphaFoldDB" id="A0A0P1ITK3"/>
<protein>
    <submittedName>
        <fullName evidence="8">Putative GTP-binding protein YjiA</fullName>
    </submittedName>
</protein>
<dbReference type="GO" id="GO:0005737">
    <property type="term" value="C:cytoplasm"/>
    <property type="evidence" value="ECO:0007669"/>
    <property type="project" value="TreeGrafter"/>
</dbReference>
<comment type="catalytic activity">
    <reaction evidence="6">
        <text>GTP + H2O = GDP + phosphate + H(+)</text>
        <dbReference type="Rhea" id="RHEA:19669"/>
        <dbReference type="ChEBI" id="CHEBI:15377"/>
        <dbReference type="ChEBI" id="CHEBI:15378"/>
        <dbReference type="ChEBI" id="CHEBI:37565"/>
        <dbReference type="ChEBI" id="CHEBI:43474"/>
        <dbReference type="ChEBI" id="CHEBI:58189"/>
    </reaction>
    <physiologicalReaction direction="left-to-right" evidence="6">
        <dbReference type="Rhea" id="RHEA:19670"/>
    </physiologicalReaction>
</comment>
<name>A0A0P1ITK3_9RHOB</name>
<proteinExistence type="inferred from homology"/>
<keyword evidence="2" id="KW-0378">Hydrolase</keyword>
<dbReference type="InterPro" id="IPR003495">
    <property type="entry name" value="CobW/HypB/UreG_nucleotide-bd"/>
</dbReference>